<name>A0A8S9L7A5_BRACR</name>
<dbReference type="EMBL" id="QGKX02000996">
    <property type="protein sequence ID" value="KAF3557508.1"/>
    <property type="molecule type" value="Genomic_DNA"/>
</dbReference>
<reference evidence="2" key="1">
    <citation type="submission" date="2019-12" db="EMBL/GenBank/DDBJ databases">
        <title>Genome sequencing and annotation of Brassica cretica.</title>
        <authorList>
            <person name="Studholme D.J."/>
            <person name="Sarris P."/>
        </authorList>
    </citation>
    <scope>NUCLEOTIDE SEQUENCE</scope>
    <source>
        <strain evidence="2">PFS-109/04</strain>
        <tissue evidence="2">Leaf</tissue>
    </source>
</reference>
<organism evidence="1">
    <name type="scientific">Brassica cretica</name>
    <name type="common">Mustard</name>
    <dbReference type="NCBI Taxonomy" id="69181"/>
    <lineage>
        <taxon>Eukaryota</taxon>
        <taxon>Viridiplantae</taxon>
        <taxon>Streptophyta</taxon>
        <taxon>Embryophyta</taxon>
        <taxon>Tracheophyta</taxon>
        <taxon>Spermatophyta</taxon>
        <taxon>Magnoliopsida</taxon>
        <taxon>eudicotyledons</taxon>
        <taxon>Gunneridae</taxon>
        <taxon>Pentapetalae</taxon>
        <taxon>rosids</taxon>
        <taxon>malvids</taxon>
        <taxon>Brassicales</taxon>
        <taxon>Brassicaceae</taxon>
        <taxon>Brassiceae</taxon>
        <taxon>Brassica</taxon>
    </lineage>
</organism>
<evidence type="ECO:0000313" key="1">
    <source>
        <dbReference type="EMBL" id="KAF2601238.1"/>
    </source>
</evidence>
<dbReference type="PANTHER" id="PTHR47576:SF2">
    <property type="entry name" value="BRCT DOMAIN DNA REPAIR PROTEIN-RELATED"/>
    <property type="match status" value="1"/>
</dbReference>
<dbReference type="EMBL" id="QGKY02000094">
    <property type="protein sequence ID" value="KAF2601238.1"/>
    <property type="molecule type" value="Genomic_DNA"/>
</dbReference>
<dbReference type="AlphaFoldDB" id="A0A8S9L7A5"/>
<dbReference type="OrthoDB" id="251770at2759"/>
<protein>
    <submittedName>
        <fullName evidence="1">Uncharacterized protein</fullName>
    </submittedName>
</protein>
<gene>
    <name evidence="2" type="ORF">F2Q69_00010245</name>
    <name evidence="1" type="ORF">F2Q70_00024220</name>
</gene>
<comment type="caution">
    <text evidence="1">The sequence shown here is derived from an EMBL/GenBank/DDBJ whole genome shotgun (WGS) entry which is preliminary data.</text>
</comment>
<accession>A0A8S9L7A5</accession>
<evidence type="ECO:0000313" key="2">
    <source>
        <dbReference type="EMBL" id="KAF3557508.1"/>
    </source>
</evidence>
<reference evidence="1" key="2">
    <citation type="submission" date="2019-12" db="EMBL/GenBank/DDBJ databases">
        <title>Genome sequencing and annotation of Brassica cretica.</title>
        <authorList>
            <person name="Studholme D.J."/>
            <person name="Sarris P.F."/>
        </authorList>
    </citation>
    <scope>NUCLEOTIDE SEQUENCE</scope>
    <source>
        <strain evidence="1">PFS-102/07</strain>
        <tissue evidence="1">Leaf</tissue>
    </source>
</reference>
<dbReference type="Proteomes" id="UP000712600">
    <property type="component" value="Unassembled WGS sequence"/>
</dbReference>
<dbReference type="PANTHER" id="PTHR47576">
    <property type="entry name" value="BRCT DOMAIN DNA REPAIR PROTEIN-RELATED"/>
    <property type="match status" value="1"/>
</dbReference>
<proteinExistence type="predicted"/>
<sequence>MCILKTVERQRQRLVHMSPDLARQLELIMLENLEDGTEKEVLNITGEGNSQDVVPKIRSKSKQVRKETVNLAKTGVRRRRARHMQTCQNPIRRITQNNLLENICWTISEAAATATIFTDSSCTSSSGYIRF</sequence>